<gene>
    <name evidence="13" type="ORF">EGYM00163_LOCUS36962</name>
</gene>
<comment type="subcellular location">
    <subcellularLocation>
        <location evidence="1">Membrane</location>
        <topology evidence="1">Multi-pass membrane protein</topology>
    </subcellularLocation>
</comment>
<comment type="similarity">
    <text evidence="2">Belongs to the ABC transporter superfamily. ABCA family.</text>
</comment>
<dbReference type="SUPFAM" id="SSF52540">
    <property type="entry name" value="P-loop containing nucleoside triphosphate hydrolases"/>
    <property type="match status" value="2"/>
</dbReference>
<keyword evidence="8 11" id="KW-1133">Transmembrane helix</keyword>
<dbReference type="GO" id="GO:0016887">
    <property type="term" value="F:ATP hydrolysis activity"/>
    <property type="evidence" value="ECO:0007669"/>
    <property type="project" value="InterPro"/>
</dbReference>
<proteinExistence type="inferred from homology"/>
<evidence type="ECO:0000256" key="10">
    <source>
        <dbReference type="SAM" id="MobiDB-lite"/>
    </source>
</evidence>
<evidence type="ECO:0000256" key="2">
    <source>
        <dbReference type="ARBA" id="ARBA00008869"/>
    </source>
</evidence>
<evidence type="ECO:0000256" key="5">
    <source>
        <dbReference type="ARBA" id="ARBA00022737"/>
    </source>
</evidence>
<dbReference type="PROSITE" id="PS50893">
    <property type="entry name" value="ABC_TRANSPORTER_2"/>
    <property type="match status" value="2"/>
</dbReference>
<feature type="transmembrane region" description="Helical" evidence="11">
    <location>
        <begin position="751"/>
        <end position="775"/>
    </location>
</feature>
<feature type="compositionally biased region" description="Basic and acidic residues" evidence="10">
    <location>
        <begin position="837"/>
        <end position="849"/>
    </location>
</feature>
<dbReference type="GO" id="GO:0140359">
    <property type="term" value="F:ABC-type transporter activity"/>
    <property type="evidence" value="ECO:0007669"/>
    <property type="project" value="InterPro"/>
</dbReference>
<feature type="domain" description="ABC transporter" evidence="12">
    <location>
        <begin position="1330"/>
        <end position="1563"/>
    </location>
</feature>
<evidence type="ECO:0000256" key="9">
    <source>
        <dbReference type="ARBA" id="ARBA00023136"/>
    </source>
</evidence>
<sequence length="1665" mass="184020">MAHPNQTQAAVAFEEVSNTNVRYRLFANLSHEGHLHSYQAAFDEAIFRRVGNVSSFTIDAKTRAFPELADPYDGQTVMVSLGGVMFFYIAVMTQFVQILSSLVSEKEHNLRCGMALMGMTQSAFWVHWLVTAMLVNTVATLLMMVTAAICQFDIMLNTSFFCLFLLFFLFGLAMTSLACLVSVFIGQARTATIIGFLVFVIGFILMNMFASPSAIYDWFDPDITAIPRYLFIILFPPFSFAKGFHDIARLSGKAVAINGELVPGPGFDYKDLFNFTTDLSTSSWYQLSYSPPPTGDSFLWMLANFGLFLLVALYLDSCWPGNQGISRPWWFPFTLEFWLGHRRQQQAHPPPDHYLEYLDTDVSAEARRVFGPENTDVIRVLNVIKDYGFGTKKRAVEGVSFGVPEGSLFALLGHNGAGKTTTINMLTGLFPSTFGEAFIRGRPVSSNLASVRKSVGICPQHDILWDELTGRQHLTLFANFRGVTNPSTEIDRLLDQVGLLEAGNDATKTYSGGMKRRLSVTIANIGDPKVMILDEPTTGMDPHSKRQVWQLIQMLQKGRAILLTTHSMEEADALADRIGIMAKGQLRCIGGSLALKRKFGKGYQIKAVSTKGLTEKVSHLFQTTIPEATFVAHNGGSHIYHLDADKTTALSGLIKAFEGMNKQPEDERLVTDWGISQTTLEDVFMEVNRPFEQPVVMPSGPGSPAHDPSSPQPQGHEEAEVGKQWQPTGELKSYPMRALFRKNATFQRNSYCSLCCILTFPVVMVLFVLLIELLLTSIRNSRQSRGTLEPTSSDKYYSMVDMTSPCAFVAYQVEALNTSTTSQPGAQGGTNTNTNKKAPEKTAAEKEKEGLAGRSCALFQGTGAWLMGSGDDAFGMDQTQNGTVNTAPSGFMRHWLPIFTFGAKTALDPRYPVLSSMVPGYNTSTMRFVDKSKVYPYMRHVEGVPEADEQLTDALVKVRQNAFNGGWNGIATNFAELPVGGYEFQSLNNSGLSYTVRHNTLDFRLNAAQTMGSGLSRGGVSASTLMAMLHAAYLHQATGVKLIFEAAAMPWVQNSTRLPLQEALSTVFFPIVFLFPIPIFLYHLVYEKEFRLREMCKMNAMKMRYYWLVTAVFDLCIFIVISALFIIMTLILRVRWTMQTSFLYIFLLLLGQGFCCISQAMLFSTFTSRSLVASILGFLYVVVVWIVGIIVEPLVWTDDQFPVFFYMMFPPLAFNHGLYKSLSACGALSCVSTADIGGIHYMGSLLYLWIGAPLYAALALYLDKVLPSKYGVRSPACFCCTPKANAVGDSRTVVQNLETVNVDITESDVAEEQHKVATGAYDGGAAPTPVVIRQLRKQYGSRHGPVAVSGLSVAMENNICFGLLGPNGAGKTTTISMLCGMYGPSQGTATVNGYDIRSDMHHVHLSIGLCPQHDILWHKHLSAEDHLLFYARLKGVPPHAEKEHVLYWLNKVGLLRYRNSKPAKMSGGEQRRLSIAISLVGNPRVVMLDEPTTGLDPGHRREIWDLVQDAKRDRCIILTTHSMEEAEVLSDKIGIMALGHLRCLGSPLHLKNKHGKGFRLSVSFAEGERASVIEYVQSLAPDARELGLSTRGSMTFELETQGSIGELFERLAAEHKQHGIVDWGMSQTSLEDVFLNIVKMAEEASTPPPSLRAKSLADNAGQEGP</sequence>
<dbReference type="Pfam" id="PF00005">
    <property type="entry name" value="ABC_tran"/>
    <property type="match status" value="2"/>
</dbReference>
<evidence type="ECO:0000256" key="1">
    <source>
        <dbReference type="ARBA" id="ARBA00004141"/>
    </source>
</evidence>
<feature type="transmembrane region" description="Helical" evidence="11">
    <location>
        <begin position="1105"/>
        <end position="1131"/>
    </location>
</feature>
<dbReference type="InterPro" id="IPR027417">
    <property type="entry name" value="P-loop_NTPase"/>
</dbReference>
<keyword evidence="7" id="KW-0067">ATP-binding</keyword>
<evidence type="ECO:0000256" key="3">
    <source>
        <dbReference type="ARBA" id="ARBA00022448"/>
    </source>
</evidence>
<dbReference type="CDD" id="cd03263">
    <property type="entry name" value="ABC_subfamily_A"/>
    <property type="match status" value="2"/>
</dbReference>
<dbReference type="InterPro" id="IPR026082">
    <property type="entry name" value="ABCA"/>
</dbReference>
<keyword evidence="4 11" id="KW-0812">Transmembrane</keyword>
<dbReference type="EMBL" id="HBJA01106973">
    <property type="protein sequence ID" value="CAE0825710.1"/>
    <property type="molecule type" value="Transcribed_RNA"/>
</dbReference>
<dbReference type="PROSITE" id="PS00211">
    <property type="entry name" value="ABC_TRANSPORTER_1"/>
    <property type="match status" value="1"/>
</dbReference>
<evidence type="ECO:0000256" key="6">
    <source>
        <dbReference type="ARBA" id="ARBA00022741"/>
    </source>
</evidence>
<feature type="domain" description="ABC transporter" evidence="12">
    <location>
        <begin position="378"/>
        <end position="608"/>
    </location>
</feature>
<feature type="transmembrane region" description="Helical" evidence="11">
    <location>
        <begin position="124"/>
        <end position="149"/>
    </location>
</feature>
<protein>
    <recommendedName>
        <fullName evidence="12">ABC transporter domain-containing protein</fullName>
    </recommendedName>
</protein>
<dbReference type="PANTHER" id="PTHR19229:SF36">
    <property type="entry name" value="ATP-BINDING CASSETTE SUB-FAMILY A MEMBER 2"/>
    <property type="match status" value="1"/>
</dbReference>
<feature type="transmembrane region" description="Helical" evidence="11">
    <location>
        <begin position="1239"/>
        <end position="1262"/>
    </location>
</feature>
<dbReference type="GO" id="GO:0005524">
    <property type="term" value="F:ATP binding"/>
    <property type="evidence" value="ECO:0007669"/>
    <property type="project" value="UniProtKB-KW"/>
</dbReference>
<feature type="transmembrane region" description="Helical" evidence="11">
    <location>
        <begin position="297"/>
        <end position="315"/>
    </location>
</feature>
<feature type="transmembrane region" description="Helical" evidence="11">
    <location>
        <begin position="77"/>
        <end position="103"/>
    </location>
</feature>
<evidence type="ECO:0000256" key="11">
    <source>
        <dbReference type="SAM" id="Phobius"/>
    </source>
</evidence>
<dbReference type="SMART" id="SM00382">
    <property type="entry name" value="AAA"/>
    <property type="match status" value="2"/>
</dbReference>
<feature type="transmembrane region" description="Helical" evidence="11">
    <location>
        <begin position="1143"/>
        <end position="1163"/>
    </location>
</feature>
<reference evidence="13" key="1">
    <citation type="submission" date="2021-01" db="EMBL/GenBank/DDBJ databases">
        <authorList>
            <person name="Corre E."/>
            <person name="Pelletier E."/>
            <person name="Niang G."/>
            <person name="Scheremetjew M."/>
            <person name="Finn R."/>
            <person name="Kale V."/>
            <person name="Holt S."/>
            <person name="Cochrane G."/>
            <person name="Meng A."/>
            <person name="Brown T."/>
            <person name="Cohen L."/>
        </authorList>
    </citation>
    <scope>NUCLEOTIDE SEQUENCE</scope>
    <source>
        <strain evidence="13">CCMP1594</strain>
    </source>
</reference>
<dbReference type="InterPro" id="IPR017871">
    <property type="entry name" value="ABC_transporter-like_CS"/>
</dbReference>
<evidence type="ECO:0000256" key="4">
    <source>
        <dbReference type="ARBA" id="ARBA00022692"/>
    </source>
</evidence>
<name>A0A7S4G5I4_9EUGL</name>
<organism evidence="13">
    <name type="scientific">Eutreptiella gymnastica</name>
    <dbReference type="NCBI Taxonomy" id="73025"/>
    <lineage>
        <taxon>Eukaryota</taxon>
        <taxon>Discoba</taxon>
        <taxon>Euglenozoa</taxon>
        <taxon>Euglenida</taxon>
        <taxon>Spirocuta</taxon>
        <taxon>Euglenophyceae</taxon>
        <taxon>Eutreptiales</taxon>
        <taxon>Eutreptiaceae</taxon>
        <taxon>Eutreptiella</taxon>
    </lineage>
</organism>
<evidence type="ECO:0000256" key="7">
    <source>
        <dbReference type="ARBA" id="ARBA00022840"/>
    </source>
</evidence>
<evidence type="ECO:0000313" key="13">
    <source>
        <dbReference type="EMBL" id="CAE0825710.1"/>
    </source>
</evidence>
<dbReference type="InterPro" id="IPR003593">
    <property type="entry name" value="AAA+_ATPase"/>
</dbReference>
<dbReference type="InterPro" id="IPR013525">
    <property type="entry name" value="ABC2_TM"/>
</dbReference>
<evidence type="ECO:0000256" key="8">
    <source>
        <dbReference type="ARBA" id="ARBA00022989"/>
    </source>
</evidence>
<keyword evidence="5" id="KW-0677">Repeat</keyword>
<feature type="transmembrane region" description="Helical" evidence="11">
    <location>
        <begin position="1203"/>
        <end position="1219"/>
    </location>
</feature>
<dbReference type="GO" id="GO:0016020">
    <property type="term" value="C:membrane"/>
    <property type="evidence" value="ECO:0007669"/>
    <property type="project" value="UniProtKB-SubCell"/>
</dbReference>
<feature type="transmembrane region" description="Helical" evidence="11">
    <location>
        <begin position="191"/>
        <end position="210"/>
    </location>
</feature>
<keyword evidence="3" id="KW-0813">Transport</keyword>
<feature type="region of interest" description="Disordered" evidence="10">
    <location>
        <begin position="694"/>
        <end position="727"/>
    </location>
</feature>
<dbReference type="FunFam" id="3.40.50.300:FF:000665">
    <property type="entry name" value="ABC transporter A family member 2"/>
    <property type="match status" value="2"/>
</dbReference>
<feature type="transmembrane region" description="Helical" evidence="11">
    <location>
        <begin position="1063"/>
        <end position="1085"/>
    </location>
</feature>
<dbReference type="PANTHER" id="PTHR19229">
    <property type="entry name" value="ATP-BINDING CASSETTE TRANSPORTER SUBFAMILY A ABCA"/>
    <property type="match status" value="1"/>
</dbReference>
<feature type="region of interest" description="Disordered" evidence="10">
    <location>
        <begin position="1646"/>
        <end position="1665"/>
    </location>
</feature>
<keyword evidence="6" id="KW-0547">Nucleotide-binding</keyword>
<dbReference type="GO" id="GO:0005319">
    <property type="term" value="F:lipid transporter activity"/>
    <property type="evidence" value="ECO:0007669"/>
    <property type="project" value="TreeGrafter"/>
</dbReference>
<feature type="transmembrane region" description="Helical" evidence="11">
    <location>
        <begin position="155"/>
        <end position="184"/>
    </location>
</feature>
<feature type="region of interest" description="Disordered" evidence="10">
    <location>
        <begin position="819"/>
        <end position="849"/>
    </location>
</feature>
<dbReference type="Pfam" id="PF12698">
    <property type="entry name" value="ABC2_membrane_3"/>
    <property type="match status" value="2"/>
</dbReference>
<evidence type="ECO:0000259" key="12">
    <source>
        <dbReference type="PROSITE" id="PS50893"/>
    </source>
</evidence>
<dbReference type="Gene3D" id="3.40.50.300">
    <property type="entry name" value="P-loop containing nucleotide triphosphate hydrolases"/>
    <property type="match status" value="2"/>
</dbReference>
<accession>A0A7S4G5I4</accession>
<dbReference type="InterPro" id="IPR003439">
    <property type="entry name" value="ABC_transporter-like_ATP-bd"/>
</dbReference>
<keyword evidence="9 11" id="KW-0472">Membrane</keyword>
<feature type="transmembrane region" description="Helical" evidence="11">
    <location>
        <begin position="1170"/>
        <end position="1191"/>
    </location>
</feature>